<name>A0A439CZA7_9PEZI</name>
<comment type="caution">
    <text evidence="2">The sequence shown here is derived from an EMBL/GenBank/DDBJ whole genome shotgun (WGS) entry which is preliminary data.</text>
</comment>
<accession>A0A439CZA7</accession>
<feature type="compositionally biased region" description="Polar residues" evidence="1">
    <location>
        <begin position="1"/>
        <end position="18"/>
    </location>
</feature>
<keyword evidence="3" id="KW-1185">Reference proteome</keyword>
<reference evidence="2 3" key="1">
    <citation type="submission" date="2018-12" db="EMBL/GenBank/DDBJ databases">
        <title>Draft genome sequence of Xylaria grammica IHI A82.</title>
        <authorList>
            <person name="Buettner E."/>
            <person name="Kellner H."/>
        </authorList>
    </citation>
    <scope>NUCLEOTIDE SEQUENCE [LARGE SCALE GENOMIC DNA]</scope>
    <source>
        <strain evidence="2 3">IHI A82</strain>
    </source>
</reference>
<feature type="region of interest" description="Disordered" evidence="1">
    <location>
        <begin position="1"/>
        <end position="84"/>
    </location>
</feature>
<sequence length="467" mass="52344">MMQPSPSGSGRSVETAQATLSDDDLDVTLDSEGSTTASTPTTASNNNTTVAPLTSSHDSGIPMSTLPDTPSHIEDGYTSDDSSLSYDSNDTSTCLDRELDGFCVDAYANLKSRPTDLGWARFNKTIEDFQNSYHGWLAASDSHPCAESLPPSRVRWMAAYHISVARPLVRRYGSWALKNLEGGLSSAAQINITLSGTDGELSRSEEVRIFRALYRYDTYHHLYGQNMGNRCGYSGYGGGDNGAFFNLFNPWDNEGISCFDTFIRQQWGYIFDRVRDDINPKAINFNHCGDIYAPDGSYDLYQDRQLYQTGMVSRGLKMIARFLTIHDHQDLVAAMERCLIGPGETDDSLQDSLHPTSQRQRRQVHPTARDQAEQRGERMSFAGDSLLSDEPPLAWVALWGGRYANFYGDLVPKPLKQWGFVMWDARRWADVGEDGLKDLFVKHWKADHQAVRHISHYTGWKPLDVEI</sequence>
<organism evidence="2 3">
    <name type="scientific">Xylaria grammica</name>
    <dbReference type="NCBI Taxonomy" id="363999"/>
    <lineage>
        <taxon>Eukaryota</taxon>
        <taxon>Fungi</taxon>
        <taxon>Dikarya</taxon>
        <taxon>Ascomycota</taxon>
        <taxon>Pezizomycotina</taxon>
        <taxon>Sordariomycetes</taxon>
        <taxon>Xylariomycetidae</taxon>
        <taxon>Xylariales</taxon>
        <taxon>Xylariaceae</taxon>
        <taxon>Xylaria</taxon>
    </lineage>
</organism>
<protein>
    <submittedName>
        <fullName evidence="2">Uncharacterized protein</fullName>
    </submittedName>
</protein>
<evidence type="ECO:0000256" key="1">
    <source>
        <dbReference type="SAM" id="MobiDB-lite"/>
    </source>
</evidence>
<dbReference type="STRING" id="363999.A0A439CZA7"/>
<dbReference type="Proteomes" id="UP000286045">
    <property type="component" value="Unassembled WGS sequence"/>
</dbReference>
<dbReference type="EMBL" id="RYZI01000254">
    <property type="protein sequence ID" value="RWA07500.1"/>
    <property type="molecule type" value="Genomic_DNA"/>
</dbReference>
<dbReference type="AlphaFoldDB" id="A0A439CZA7"/>
<gene>
    <name evidence="2" type="ORF">EKO27_g7604</name>
</gene>
<feature type="region of interest" description="Disordered" evidence="1">
    <location>
        <begin position="346"/>
        <end position="376"/>
    </location>
</feature>
<evidence type="ECO:0000313" key="3">
    <source>
        <dbReference type="Proteomes" id="UP000286045"/>
    </source>
</evidence>
<proteinExistence type="predicted"/>
<evidence type="ECO:0000313" key="2">
    <source>
        <dbReference type="EMBL" id="RWA07500.1"/>
    </source>
</evidence>
<feature type="compositionally biased region" description="Low complexity" evidence="1">
    <location>
        <begin position="30"/>
        <end position="52"/>
    </location>
</feature>
<feature type="compositionally biased region" description="Basic and acidic residues" evidence="1">
    <location>
        <begin position="367"/>
        <end position="376"/>
    </location>
</feature>